<dbReference type="AlphaFoldDB" id="A0A7S3GJY8"/>
<reference evidence="2" key="1">
    <citation type="submission" date="2021-01" db="EMBL/GenBank/DDBJ databases">
        <authorList>
            <person name="Corre E."/>
            <person name="Pelletier E."/>
            <person name="Niang G."/>
            <person name="Scheremetjew M."/>
            <person name="Finn R."/>
            <person name="Kale V."/>
            <person name="Holt S."/>
            <person name="Cochrane G."/>
            <person name="Meng A."/>
            <person name="Brown T."/>
            <person name="Cohen L."/>
        </authorList>
    </citation>
    <scope>NUCLEOTIDE SEQUENCE</scope>
    <source>
        <strain evidence="2">NIES-2562</strain>
    </source>
</reference>
<keyword evidence="1" id="KW-0472">Membrane</keyword>
<protein>
    <submittedName>
        <fullName evidence="2">Uncharacterized protein</fullName>
    </submittedName>
</protein>
<name>A0A7S3GJY8_9EUKA</name>
<keyword evidence="1" id="KW-1133">Transmembrane helix</keyword>
<organism evidence="2">
    <name type="scientific">Palpitomonas bilix</name>
    <dbReference type="NCBI Taxonomy" id="652834"/>
    <lineage>
        <taxon>Eukaryota</taxon>
        <taxon>Eukaryota incertae sedis</taxon>
    </lineage>
</organism>
<sequence>MLPASLLPASLLPASLLLCLLYMPSFYLLCCLYSPFRARIANGFHSCLHASLLEEALDKESSRKRPIISVQYSVLSELVQMSIQHGRAVRCMLCHVCMYACARH</sequence>
<evidence type="ECO:0000313" key="2">
    <source>
        <dbReference type="EMBL" id="CAE0268660.1"/>
    </source>
</evidence>
<evidence type="ECO:0000256" key="1">
    <source>
        <dbReference type="SAM" id="Phobius"/>
    </source>
</evidence>
<dbReference type="EMBL" id="HBIB01047165">
    <property type="protein sequence ID" value="CAE0268660.1"/>
    <property type="molecule type" value="Transcribed_RNA"/>
</dbReference>
<gene>
    <name evidence="2" type="ORF">PBIL07802_LOCUS31010</name>
</gene>
<feature type="transmembrane region" description="Helical" evidence="1">
    <location>
        <begin position="12"/>
        <end position="33"/>
    </location>
</feature>
<accession>A0A7S3GJY8</accession>
<proteinExistence type="predicted"/>
<keyword evidence="1" id="KW-0812">Transmembrane</keyword>